<evidence type="ECO:0000256" key="7">
    <source>
        <dbReference type="RuleBase" id="RU004440"/>
    </source>
</evidence>
<evidence type="ECO:0000256" key="8">
    <source>
        <dbReference type="SAM" id="SignalP"/>
    </source>
</evidence>
<dbReference type="PROSITE" id="PS00128">
    <property type="entry name" value="GLYCOSYL_HYDROL_F22_1"/>
    <property type="match status" value="1"/>
</dbReference>
<dbReference type="InterPro" id="IPR001916">
    <property type="entry name" value="Glyco_hydro_22"/>
</dbReference>
<keyword evidence="8" id="KW-0732">Signal</keyword>
<dbReference type="GO" id="GO:0003796">
    <property type="term" value="F:lysozyme activity"/>
    <property type="evidence" value="ECO:0007669"/>
    <property type="project" value="UniProtKB-EC"/>
</dbReference>
<dbReference type="FunFam" id="1.10.530.10:FF:000001">
    <property type="entry name" value="Lysozyme C"/>
    <property type="match status" value="1"/>
</dbReference>
<dbReference type="InterPro" id="IPR019799">
    <property type="entry name" value="Glyco_hydro_22_CS"/>
</dbReference>
<evidence type="ECO:0000256" key="2">
    <source>
        <dbReference type="ARBA" id="ARBA00010859"/>
    </source>
</evidence>
<dbReference type="PROSITE" id="PS51348">
    <property type="entry name" value="GLYCOSYL_HYDROL_F22_2"/>
    <property type="match status" value="1"/>
</dbReference>
<name>U5EWF7_9DIPT</name>
<reference evidence="10" key="1">
    <citation type="journal article" date="2014" name="Insect Biochem. Mol. Biol.">
        <title>An insight into the sialome of the frog biting fly, Corethrella appendiculata.</title>
        <authorList>
            <person name="Ribeiro J.M.C."/>
            <person name="Chagas A.C."/>
            <person name="Pham V.M."/>
            <person name="Lounibos L.P."/>
            <person name="Calvo E."/>
        </authorList>
    </citation>
    <scope>NUCLEOTIDE SEQUENCE</scope>
    <source>
        <tissue evidence="10">Salivary glands</tissue>
    </source>
</reference>
<proteinExistence type="evidence at transcript level"/>
<evidence type="ECO:0000256" key="5">
    <source>
        <dbReference type="ARBA" id="ARBA00023157"/>
    </source>
</evidence>
<protein>
    <recommendedName>
        <fullName evidence="3">lysozyme</fullName>
        <ecNumber evidence="3">3.2.1.17</ecNumber>
    </recommendedName>
</protein>
<keyword evidence="5" id="KW-1015">Disulfide bond</keyword>
<sequence length="140" mass="16123">MKYLSILFVSLTVCSLASAKIFEDCELAKKLYKDGTPKVQINDWMCLIKAESGKRTDIIGPQNSNKSYDYGIFQINDRYWCTVGKPGKDCNIDCNKLLDDDITDDIKCAKKIYNRHKFSAWYGWINKCKGKPLQDYSHCL</sequence>
<dbReference type="GO" id="GO:0031640">
    <property type="term" value="P:killing of cells of another organism"/>
    <property type="evidence" value="ECO:0007669"/>
    <property type="project" value="UniProtKB-KW"/>
</dbReference>
<dbReference type="GO" id="GO:0042742">
    <property type="term" value="P:defense response to bacterium"/>
    <property type="evidence" value="ECO:0007669"/>
    <property type="project" value="UniProtKB-KW"/>
</dbReference>
<dbReference type="EC" id="3.2.1.17" evidence="3"/>
<dbReference type="Pfam" id="PF00062">
    <property type="entry name" value="Lys"/>
    <property type="match status" value="1"/>
</dbReference>
<dbReference type="InterPro" id="IPR023346">
    <property type="entry name" value="Lysozyme-like_dom_sf"/>
</dbReference>
<dbReference type="PANTHER" id="PTHR11407:SF63">
    <property type="entry name" value="LYSOZYME C"/>
    <property type="match status" value="1"/>
</dbReference>
<comment type="catalytic activity">
    <reaction evidence="1">
        <text>Hydrolysis of (1-&gt;4)-beta-linkages between N-acetylmuramic acid and N-acetyl-D-glucosamine residues in a peptidoglycan and between N-acetyl-D-glucosamine residues in chitodextrins.</text>
        <dbReference type="EC" id="3.2.1.17"/>
    </reaction>
</comment>
<keyword evidence="6" id="KW-0378">Hydrolase</keyword>
<evidence type="ECO:0000256" key="4">
    <source>
        <dbReference type="ARBA" id="ARBA00022638"/>
    </source>
</evidence>
<evidence type="ECO:0000256" key="3">
    <source>
        <dbReference type="ARBA" id="ARBA00012732"/>
    </source>
</evidence>
<feature type="signal peptide" evidence="8">
    <location>
        <begin position="1"/>
        <end position="19"/>
    </location>
</feature>
<evidence type="ECO:0000256" key="1">
    <source>
        <dbReference type="ARBA" id="ARBA00000632"/>
    </source>
</evidence>
<evidence type="ECO:0000313" key="10">
    <source>
        <dbReference type="EMBL" id="JAB58436.1"/>
    </source>
</evidence>
<evidence type="ECO:0000259" key="9">
    <source>
        <dbReference type="PROSITE" id="PS00128"/>
    </source>
</evidence>
<feature type="chain" id="PRO_5004659793" description="lysozyme" evidence="8">
    <location>
        <begin position="20"/>
        <end position="140"/>
    </location>
</feature>
<dbReference type="PRINTS" id="PR00137">
    <property type="entry name" value="LYSOZYME"/>
</dbReference>
<keyword evidence="6" id="KW-0326">Glycosidase</keyword>
<dbReference type="Gene3D" id="1.10.530.10">
    <property type="match status" value="1"/>
</dbReference>
<organism evidence="10">
    <name type="scientific">Corethrella appendiculata</name>
    <dbReference type="NCBI Taxonomy" id="1370023"/>
    <lineage>
        <taxon>Eukaryota</taxon>
        <taxon>Metazoa</taxon>
        <taxon>Ecdysozoa</taxon>
        <taxon>Arthropoda</taxon>
        <taxon>Hexapoda</taxon>
        <taxon>Insecta</taxon>
        <taxon>Pterygota</taxon>
        <taxon>Neoptera</taxon>
        <taxon>Endopterygota</taxon>
        <taxon>Diptera</taxon>
        <taxon>Nematocera</taxon>
        <taxon>Culicoidea</taxon>
        <taxon>Chaoboridae</taxon>
        <taxon>Corethrella</taxon>
    </lineage>
</organism>
<comment type="similarity">
    <text evidence="2 7">Belongs to the glycosyl hydrolase 22 family.</text>
</comment>
<dbReference type="AlphaFoldDB" id="U5EWF7"/>
<dbReference type="InterPro" id="IPR000974">
    <property type="entry name" value="Glyco_hydro_22_lys"/>
</dbReference>
<accession>U5EWF7</accession>
<dbReference type="PANTHER" id="PTHR11407">
    <property type="entry name" value="LYSOZYME C"/>
    <property type="match status" value="1"/>
</dbReference>
<evidence type="ECO:0000256" key="6">
    <source>
        <dbReference type="ARBA" id="ARBA00023295"/>
    </source>
</evidence>
<dbReference type="SUPFAM" id="SSF53955">
    <property type="entry name" value="Lysozyme-like"/>
    <property type="match status" value="1"/>
</dbReference>
<keyword evidence="4" id="KW-0929">Antimicrobial</keyword>
<feature type="domain" description="Glycosyl hydrolases family 22 (GH22)" evidence="9">
    <location>
        <begin position="90"/>
        <end position="108"/>
    </location>
</feature>
<dbReference type="EMBL" id="GANO01001435">
    <property type="protein sequence ID" value="JAB58436.1"/>
    <property type="molecule type" value="mRNA"/>
</dbReference>
<dbReference type="SMART" id="SM00263">
    <property type="entry name" value="LYZ1"/>
    <property type="match status" value="1"/>
</dbReference>
<dbReference type="PRINTS" id="PR00135">
    <property type="entry name" value="LYZLACT"/>
</dbReference>
<keyword evidence="4" id="KW-0081">Bacteriolytic enzyme</keyword>
<dbReference type="CDD" id="cd16899">
    <property type="entry name" value="LYZ_C_invert"/>
    <property type="match status" value="1"/>
</dbReference>